<evidence type="ECO:0000256" key="1">
    <source>
        <dbReference type="SAM" id="MobiDB-lite"/>
    </source>
</evidence>
<protein>
    <submittedName>
        <fullName evidence="2">Uncharacterized protein</fullName>
    </submittedName>
</protein>
<proteinExistence type="predicted"/>
<dbReference type="OrthoDB" id="435460at2759"/>
<sequence>MDEGEFHYVVELDSDGQEMNSATKKNKRKRKRGSSSTPLSKPAKKPRPSKDSSSILDAKSKGKQRASEFEHVDSDQPQFGDANGGYELNALDDDFEFREPGPSFQRSPEQTLVENVSRARQATEPFPTQETLVDEGPSSHRVSAFNPISHSTSANRRHSAYTTRSPEGAIHVRSPTPPPPAQPRKSVESAASAYQQVRPVSPGANSPLLVEPPVIKPRPKPRPKKVVIRPVVEASPSLPRYEAPYRNTRSRSRSVEPSVQPPAKRRKAPKKKEPIQEESEPETVEERPETPQPELKLPTTETVEEEMDVENFLTNADDSNNSIQGGLVSERAASLETDDAQTRDDLFAAPLPLSIPQPPPLRAPSTVNRIRPQAALLAYEATRQRPRFSLPPPPRASVPLPKYTPEAQSRYGSRPRQSEPSPATFRLPEPRTPAYNAPRRAPSVSSDEPVPVPGTRASTIKKEKEDLEKHSPYRPPAGTRADMILRSM</sequence>
<feature type="compositionally biased region" description="Polar residues" evidence="1">
    <location>
        <begin position="312"/>
        <end position="324"/>
    </location>
</feature>
<dbReference type="AlphaFoldDB" id="A0A9P6ED99"/>
<dbReference type="Proteomes" id="UP000807306">
    <property type="component" value="Unassembled WGS sequence"/>
</dbReference>
<feature type="region of interest" description="Disordered" evidence="1">
    <location>
        <begin position="381"/>
        <end position="488"/>
    </location>
</feature>
<reference evidence="2" key="1">
    <citation type="submission" date="2020-11" db="EMBL/GenBank/DDBJ databases">
        <authorList>
            <consortium name="DOE Joint Genome Institute"/>
            <person name="Ahrendt S."/>
            <person name="Riley R."/>
            <person name="Andreopoulos W."/>
            <person name="Labutti K."/>
            <person name="Pangilinan J."/>
            <person name="Ruiz-Duenas F.J."/>
            <person name="Barrasa J.M."/>
            <person name="Sanchez-Garcia M."/>
            <person name="Camarero S."/>
            <person name="Miyauchi S."/>
            <person name="Serrano A."/>
            <person name="Linde D."/>
            <person name="Babiker R."/>
            <person name="Drula E."/>
            <person name="Ayuso-Fernandez I."/>
            <person name="Pacheco R."/>
            <person name="Padilla G."/>
            <person name="Ferreira P."/>
            <person name="Barriuso J."/>
            <person name="Kellner H."/>
            <person name="Castanera R."/>
            <person name="Alfaro M."/>
            <person name="Ramirez L."/>
            <person name="Pisabarro A.G."/>
            <person name="Kuo A."/>
            <person name="Tritt A."/>
            <person name="Lipzen A."/>
            <person name="He G."/>
            <person name="Yan M."/>
            <person name="Ng V."/>
            <person name="Cullen D."/>
            <person name="Martin F."/>
            <person name="Rosso M.-N."/>
            <person name="Henrissat B."/>
            <person name="Hibbett D."/>
            <person name="Martinez A.T."/>
            <person name="Grigoriev I.V."/>
        </authorList>
    </citation>
    <scope>NUCLEOTIDE SEQUENCE</scope>
    <source>
        <strain evidence="2">CBS 506.95</strain>
    </source>
</reference>
<evidence type="ECO:0000313" key="3">
    <source>
        <dbReference type="Proteomes" id="UP000807306"/>
    </source>
</evidence>
<evidence type="ECO:0000313" key="2">
    <source>
        <dbReference type="EMBL" id="KAF9526935.1"/>
    </source>
</evidence>
<feature type="compositionally biased region" description="Polar residues" evidence="1">
    <location>
        <begin position="104"/>
        <end position="131"/>
    </location>
</feature>
<feature type="compositionally biased region" description="Basic residues" evidence="1">
    <location>
        <begin position="24"/>
        <end position="33"/>
    </location>
</feature>
<gene>
    <name evidence="2" type="ORF">CPB83DRAFT_434526</name>
</gene>
<feature type="compositionally biased region" description="Basic residues" evidence="1">
    <location>
        <begin position="217"/>
        <end position="227"/>
    </location>
</feature>
<feature type="compositionally biased region" description="Basic and acidic residues" evidence="1">
    <location>
        <begin position="65"/>
        <end position="74"/>
    </location>
</feature>
<organism evidence="2 3">
    <name type="scientific">Crepidotus variabilis</name>
    <dbReference type="NCBI Taxonomy" id="179855"/>
    <lineage>
        <taxon>Eukaryota</taxon>
        <taxon>Fungi</taxon>
        <taxon>Dikarya</taxon>
        <taxon>Basidiomycota</taxon>
        <taxon>Agaricomycotina</taxon>
        <taxon>Agaricomycetes</taxon>
        <taxon>Agaricomycetidae</taxon>
        <taxon>Agaricales</taxon>
        <taxon>Agaricineae</taxon>
        <taxon>Crepidotaceae</taxon>
        <taxon>Crepidotus</taxon>
    </lineage>
</organism>
<comment type="caution">
    <text evidence="2">The sequence shown here is derived from an EMBL/GenBank/DDBJ whole genome shotgun (WGS) entry which is preliminary data.</text>
</comment>
<feature type="region of interest" description="Disordered" evidence="1">
    <location>
        <begin position="1"/>
        <end position="342"/>
    </location>
</feature>
<keyword evidence="3" id="KW-1185">Reference proteome</keyword>
<dbReference type="EMBL" id="MU157865">
    <property type="protein sequence ID" value="KAF9526935.1"/>
    <property type="molecule type" value="Genomic_DNA"/>
</dbReference>
<name>A0A9P6ED99_9AGAR</name>
<feature type="compositionally biased region" description="Basic and acidic residues" evidence="1">
    <location>
        <begin position="460"/>
        <end position="471"/>
    </location>
</feature>
<feature type="compositionally biased region" description="Polar residues" evidence="1">
    <location>
        <begin position="146"/>
        <end position="165"/>
    </location>
</feature>
<accession>A0A9P6ED99</accession>
<feature type="compositionally biased region" description="Basic and acidic residues" evidence="1">
    <location>
        <begin position="1"/>
        <end position="10"/>
    </location>
</feature>